<dbReference type="AlphaFoldDB" id="A0A5P8KGX5"/>
<feature type="domain" description="Transcription regulator PadR N-terminal" evidence="1">
    <location>
        <begin position="13"/>
        <end position="86"/>
    </location>
</feature>
<dbReference type="InterPro" id="IPR036388">
    <property type="entry name" value="WH-like_DNA-bd_sf"/>
</dbReference>
<dbReference type="Pfam" id="PF03551">
    <property type="entry name" value="PadR"/>
    <property type="match status" value="1"/>
</dbReference>
<dbReference type="PANTHER" id="PTHR33169">
    <property type="entry name" value="PADR-FAMILY TRANSCRIPTIONAL REGULATOR"/>
    <property type="match status" value="1"/>
</dbReference>
<keyword evidence="3" id="KW-1185">Reference proteome</keyword>
<accession>A0A5P8KGX5</accession>
<organism evidence="2 3">
    <name type="scientific">Streptomyces phaeolivaceus</name>
    <dbReference type="NCBI Taxonomy" id="2653200"/>
    <lineage>
        <taxon>Bacteria</taxon>
        <taxon>Bacillati</taxon>
        <taxon>Actinomycetota</taxon>
        <taxon>Actinomycetes</taxon>
        <taxon>Kitasatosporales</taxon>
        <taxon>Streptomycetaceae</taxon>
        <taxon>Streptomyces</taxon>
    </lineage>
</organism>
<gene>
    <name evidence="2" type="ORF">F9278_45795</name>
</gene>
<dbReference type="Gene3D" id="1.10.10.10">
    <property type="entry name" value="Winged helix-like DNA-binding domain superfamily/Winged helix DNA-binding domain"/>
    <property type="match status" value="1"/>
</dbReference>
<evidence type="ECO:0000313" key="2">
    <source>
        <dbReference type="EMBL" id="QFR02247.1"/>
    </source>
</evidence>
<proteinExistence type="predicted"/>
<sequence>MSERVMQEPTLMVLTALADAPRHGYAIAQEVKAMTGGRVVLRTGALYGALDRLLADGLIDVEREEVVDGRARRIFTLSSAGRERLAVEAERLAATAREATRRLSVTRPSADAT</sequence>
<dbReference type="SUPFAM" id="SSF46785">
    <property type="entry name" value="Winged helix' DNA-binding domain"/>
    <property type="match status" value="1"/>
</dbReference>
<protein>
    <submittedName>
        <fullName evidence="2">PadR family transcriptional regulator</fullName>
    </submittedName>
</protein>
<dbReference type="Proteomes" id="UP000327294">
    <property type="component" value="Chromosome"/>
</dbReference>
<evidence type="ECO:0000259" key="1">
    <source>
        <dbReference type="Pfam" id="PF03551"/>
    </source>
</evidence>
<dbReference type="InterPro" id="IPR036390">
    <property type="entry name" value="WH_DNA-bd_sf"/>
</dbReference>
<dbReference type="PANTHER" id="PTHR33169:SF13">
    <property type="entry name" value="PADR-FAMILY TRANSCRIPTIONAL REGULATOR"/>
    <property type="match status" value="1"/>
</dbReference>
<dbReference type="EMBL" id="CP045096">
    <property type="protein sequence ID" value="QFR02247.1"/>
    <property type="molecule type" value="Genomic_DNA"/>
</dbReference>
<dbReference type="InterPro" id="IPR005149">
    <property type="entry name" value="Tscrpt_reg_PadR_N"/>
</dbReference>
<reference evidence="2 3" key="1">
    <citation type="submission" date="2019-10" db="EMBL/GenBank/DDBJ databases">
        <title>Streptomyces sp. strain GY16 isolated from leaves of Broussonetia papyrifera.</title>
        <authorList>
            <person name="Mo P."/>
        </authorList>
    </citation>
    <scope>NUCLEOTIDE SEQUENCE [LARGE SCALE GENOMIC DNA]</scope>
    <source>
        <strain evidence="2 3">GY16</strain>
    </source>
</reference>
<dbReference type="InterPro" id="IPR052509">
    <property type="entry name" value="Metal_resp_DNA-bind_regulator"/>
</dbReference>
<evidence type="ECO:0000313" key="3">
    <source>
        <dbReference type="Proteomes" id="UP000327294"/>
    </source>
</evidence>
<name>A0A5P8KGX5_9ACTN</name>
<dbReference type="KEGG" id="sphv:F9278_45795"/>